<dbReference type="Gene3D" id="3.30.420.10">
    <property type="entry name" value="Ribonuclease H-like superfamily/Ribonuclease H"/>
    <property type="match status" value="1"/>
</dbReference>
<dbReference type="PANTHER" id="PTHR30231">
    <property type="entry name" value="DNA POLYMERASE III SUBUNIT EPSILON"/>
    <property type="match status" value="1"/>
</dbReference>
<dbReference type="InterPro" id="IPR036397">
    <property type="entry name" value="RNaseH_sf"/>
</dbReference>
<proteinExistence type="predicted"/>
<name>V8G7Y1_9BURK</name>
<evidence type="ECO:0000313" key="3">
    <source>
        <dbReference type="Proteomes" id="UP000018766"/>
    </source>
</evidence>
<dbReference type="InterPro" id="IPR013520">
    <property type="entry name" value="Ribonucl_H"/>
</dbReference>
<dbReference type="GO" id="GO:0008408">
    <property type="term" value="F:3'-5' exonuclease activity"/>
    <property type="evidence" value="ECO:0007669"/>
    <property type="project" value="TreeGrafter"/>
</dbReference>
<accession>V8G7Y1</accession>
<dbReference type="InterPro" id="IPR012337">
    <property type="entry name" value="RNaseH-like_sf"/>
</dbReference>
<comment type="caution">
    <text evidence="2">The sequence shown here is derived from an EMBL/GenBank/DDBJ whole genome shotgun (WGS) entry which is preliminary data.</text>
</comment>
<organism evidence="2 3">
    <name type="scientific">Pelistega indica</name>
    <dbReference type="NCBI Taxonomy" id="1414851"/>
    <lineage>
        <taxon>Bacteria</taxon>
        <taxon>Pseudomonadati</taxon>
        <taxon>Pseudomonadota</taxon>
        <taxon>Betaproteobacteria</taxon>
        <taxon>Burkholderiales</taxon>
        <taxon>Alcaligenaceae</taxon>
        <taxon>Pelistega</taxon>
    </lineage>
</organism>
<dbReference type="OrthoDB" id="5497329at2"/>
<sequence>MTHFVSIDVELANNNLTSLCQVGIAIFEEDHIIETWETLVNPEELFSPFNIKIHGITARQTYKAPKKSELSERLTHYLAGQQVVSYGLLDKQVMRRNYPDLEVAHWYDVTTIVRKVWPQFSKGGYSLNKMAEFLGLEQEKHHNALEDAIICGEILCEALYEADTSLTVWK</sequence>
<evidence type="ECO:0000313" key="2">
    <source>
        <dbReference type="EMBL" id="ETD72644.1"/>
    </source>
</evidence>
<dbReference type="Pfam" id="PF00929">
    <property type="entry name" value="RNase_T"/>
    <property type="match status" value="1"/>
</dbReference>
<keyword evidence="3" id="KW-1185">Reference proteome</keyword>
<dbReference type="GO" id="GO:0003676">
    <property type="term" value="F:nucleic acid binding"/>
    <property type="evidence" value="ECO:0007669"/>
    <property type="project" value="InterPro"/>
</dbReference>
<reference evidence="2 3" key="1">
    <citation type="submission" date="2013-11" db="EMBL/GenBank/DDBJ databases">
        <title>Genomic analysis of Pelistega sp. HM-7.</title>
        <authorList>
            <person name="Kumbhare S.V."/>
            <person name="Shetty S.A."/>
            <person name="Sharma O."/>
            <person name="Dhotre D.P."/>
        </authorList>
    </citation>
    <scope>NUCLEOTIDE SEQUENCE [LARGE SCALE GENOMIC DNA]</scope>
    <source>
        <strain evidence="2 3">HM-7</strain>
    </source>
</reference>
<protein>
    <recommendedName>
        <fullName evidence="1">Exonuclease domain-containing protein</fullName>
    </recommendedName>
</protein>
<dbReference type="Proteomes" id="UP000018766">
    <property type="component" value="Unassembled WGS sequence"/>
</dbReference>
<dbReference type="SUPFAM" id="SSF53098">
    <property type="entry name" value="Ribonuclease H-like"/>
    <property type="match status" value="1"/>
</dbReference>
<dbReference type="GO" id="GO:0006259">
    <property type="term" value="P:DNA metabolic process"/>
    <property type="evidence" value="ECO:0007669"/>
    <property type="project" value="UniProtKB-ARBA"/>
</dbReference>
<dbReference type="SMART" id="SM00479">
    <property type="entry name" value="EXOIII"/>
    <property type="match status" value="1"/>
</dbReference>
<dbReference type="GO" id="GO:0005829">
    <property type="term" value="C:cytosol"/>
    <property type="evidence" value="ECO:0007669"/>
    <property type="project" value="TreeGrafter"/>
</dbReference>
<gene>
    <name evidence="2" type="ORF">V757_03060</name>
</gene>
<feature type="domain" description="Exonuclease" evidence="1">
    <location>
        <begin position="3"/>
        <end position="164"/>
    </location>
</feature>
<dbReference type="EMBL" id="AYSV01000043">
    <property type="protein sequence ID" value="ETD72644.1"/>
    <property type="molecule type" value="Genomic_DNA"/>
</dbReference>
<dbReference type="AlphaFoldDB" id="V8G7Y1"/>
<dbReference type="PANTHER" id="PTHR30231:SF42">
    <property type="entry name" value="EXONUCLEASE"/>
    <property type="match status" value="1"/>
</dbReference>
<dbReference type="RefSeq" id="WP_023949808.1">
    <property type="nucleotide sequence ID" value="NZ_AYSV01000043.1"/>
</dbReference>
<evidence type="ECO:0000259" key="1">
    <source>
        <dbReference type="SMART" id="SM00479"/>
    </source>
</evidence>